<dbReference type="EMBL" id="SATR01000057">
    <property type="protein sequence ID" value="TFH89567.1"/>
    <property type="molecule type" value="Genomic_DNA"/>
</dbReference>
<dbReference type="Proteomes" id="UP000297753">
    <property type="component" value="Unassembled WGS sequence"/>
</dbReference>
<evidence type="ECO:0000313" key="1">
    <source>
        <dbReference type="EMBL" id="TFH89567.1"/>
    </source>
</evidence>
<name>A0A4Y8W9R2_9VIBR</name>
<gene>
    <name evidence="1" type="ORF">ELS82_21510</name>
</gene>
<dbReference type="RefSeq" id="WP_134837275.1">
    <property type="nucleotide sequence ID" value="NZ_SATR01000057.1"/>
</dbReference>
<reference evidence="1 2" key="1">
    <citation type="submission" date="2019-01" db="EMBL/GenBank/DDBJ databases">
        <title>Vibrio BEI176 sp. nov, a marine bacterium isolated from China: eastern marignal seas.</title>
        <authorList>
            <person name="Li B."/>
        </authorList>
    </citation>
    <scope>NUCLEOTIDE SEQUENCE [LARGE SCALE GENOMIC DNA]</scope>
    <source>
        <strain evidence="1 2">BEI176</strain>
    </source>
</reference>
<proteinExistence type="predicted"/>
<comment type="caution">
    <text evidence="1">The sequence shown here is derived from an EMBL/GenBank/DDBJ whole genome shotgun (WGS) entry which is preliminary data.</text>
</comment>
<organism evidence="1 2">
    <name type="scientific">Vibrio ouci</name>
    <dbReference type="NCBI Taxonomy" id="2499078"/>
    <lineage>
        <taxon>Bacteria</taxon>
        <taxon>Pseudomonadati</taxon>
        <taxon>Pseudomonadota</taxon>
        <taxon>Gammaproteobacteria</taxon>
        <taxon>Vibrionales</taxon>
        <taxon>Vibrionaceae</taxon>
        <taxon>Vibrio</taxon>
    </lineage>
</organism>
<sequence length="415" mass="47292">MDCITPLKLEDIWLGSGLINDGQWLDEVNELITPNRINAMSILLERDSLIFSISSKDIIIFQSGIESSIRERVISSYKICKDLSEKITDTLSEYRILIVSKYNSNDQHCILFTNGTSVAVINEDKLSNTNDIYHETTHLFALSGYSMVDEGLATFIEDIASIFRDLEDVAVSNEWLEHKVRSRTNKSNPYVYGSASICSALLIGGIKNAKKLIRSCQNSSTEYECYLLMEESLKKADYLMSSKEACYKSINPTDDYFKGRHSLFKNQVSKIIKGDPVKYTYDEWLNIARCSVLLASEPSFDNELLDEIHKVSKKLPIDFINVRWLFSISSQVRIMYSFSSLDSFIDSSKLLIKTLVEKIEDTNLSKDAMIILLYLYYYLPKFAGGSNEDALSLSKELHDKHGIIIPQFKYVKNDS</sequence>
<accession>A0A4Y8W9R2</accession>
<keyword evidence="2" id="KW-1185">Reference proteome</keyword>
<evidence type="ECO:0000313" key="2">
    <source>
        <dbReference type="Proteomes" id="UP000297753"/>
    </source>
</evidence>
<dbReference type="AlphaFoldDB" id="A0A4Y8W9R2"/>
<protein>
    <submittedName>
        <fullName evidence="1">Uncharacterized protein</fullName>
    </submittedName>
</protein>